<proteinExistence type="evidence at transcript level"/>
<dbReference type="InterPro" id="IPR027911">
    <property type="entry name" value="DUF4604"/>
</dbReference>
<feature type="domain" description="DUF4604" evidence="2">
    <location>
        <begin position="5"/>
        <end position="134"/>
    </location>
</feature>
<evidence type="ECO:0000313" key="3">
    <source>
        <dbReference type="EMBL" id="JAC23184.1"/>
    </source>
</evidence>
<name>A0A023FPG0_AMBCJ</name>
<dbReference type="Pfam" id="PF15377">
    <property type="entry name" value="DUF4604"/>
    <property type="match status" value="1"/>
</dbReference>
<dbReference type="EMBL" id="GBBK01001298">
    <property type="protein sequence ID" value="JAC23184.1"/>
    <property type="molecule type" value="mRNA"/>
</dbReference>
<feature type="region of interest" description="Disordered" evidence="1">
    <location>
        <begin position="71"/>
        <end position="138"/>
    </location>
</feature>
<dbReference type="PANTHER" id="PTHR31195">
    <property type="entry name" value="GEO02494P1"/>
    <property type="match status" value="1"/>
</dbReference>
<dbReference type="PANTHER" id="PTHR31195:SF2">
    <property type="entry name" value="GEO02494P1"/>
    <property type="match status" value="1"/>
</dbReference>
<evidence type="ECO:0000256" key="1">
    <source>
        <dbReference type="SAM" id="MobiDB-lite"/>
    </source>
</evidence>
<dbReference type="InterPro" id="IPR040219">
    <property type="entry name" value="KIAA1143-like"/>
</dbReference>
<accession>A0A023FPG0</accession>
<organism evidence="3">
    <name type="scientific">Amblyomma cajennense</name>
    <name type="common">Cayenne tick</name>
    <name type="synonym">Acarus cajennensis</name>
    <dbReference type="NCBI Taxonomy" id="34607"/>
    <lineage>
        <taxon>Eukaryota</taxon>
        <taxon>Metazoa</taxon>
        <taxon>Ecdysozoa</taxon>
        <taxon>Arthropoda</taxon>
        <taxon>Chelicerata</taxon>
        <taxon>Arachnida</taxon>
        <taxon>Acari</taxon>
        <taxon>Parasitiformes</taxon>
        <taxon>Ixodida</taxon>
        <taxon>Ixodoidea</taxon>
        <taxon>Ixodidae</taxon>
        <taxon>Amblyomminae</taxon>
        <taxon>Amblyomma</taxon>
    </lineage>
</organism>
<dbReference type="AlphaFoldDB" id="A0A023FPG0"/>
<protein>
    <recommendedName>
        <fullName evidence="2">DUF4604 domain-containing protein</fullName>
    </recommendedName>
</protein>
<sequence length="138" mass="15313">MPKKNNVTCVKPSDPPFLKKLKERVGYKEGPTVDTKREELPADAVTVDFDDEKPVVVVLKAGDLTAEEAEKFRQKEEDIGPADGRIMFKKPTKRTDSTSPAGGQAKKLKEADKSCRDQVSSVKDSRLLSFGDDEEDED</sequence>
<feature type="compositionally biased region" description="Basic and acidic residues" evidence="1">
    <location>
        <begin position="107"/>
        <end position="116"/>
    </location>
</feature>
<evidence type="ECO:0000259" key="2">
    <source>
        <dbReference type="Pfam" id="PF15377"/>
    </source>
</evidence>
<reference evidence="3" key="1">
    <citation type="submission" date="2014-03" db="EMBL/GenBank/DDBJ databases">
        <title>The sialotranscriptome of Amblyomma triste, Amblyomma parvum and Amblyomma cajennense ticks, uncovered by 454-based RNA-seq.</title>
        <authorList>
            <person name="Garcia G.R."/>
            <person name="Gardinassi L.G."/>
            <person name="Ribeiro J.M."/>
            <person name="Anatriello E."/>
            <person name="Ferreira B.R."/>
            <person name="Moreira H.N."/>
            <person name="Mafra C."/>
            <person name="Olegario M.M."/>
            <person name="Szabo P.J."/>
            <person name="Miranda-Santos I.K."/>
            <person name="Maruyama S.R."/>
        </authorList>
    </citation>
    <scope>NUCLEOTIDE SEQUENCE</scope>
    <source>
        <strain evidence="3">Uberlandia</strain>
        <tissue evidence="3">Salivary glands</tissue>
    </source>
</reference>